<dbReference type="Pfam" id="PF03704">
    <property type="entry name" value="BTAD"/>
    <property type="match status" value="1"/>
</dbReference>
<evidence type="ECO:0000259" key="8">
    <source>
        <dbReference type="SMART" id="SM01043"/>
    </source>
</evidence>
<evidence type="ECO:0000256" key="5">
    <source>
        <dbReference type="ARBA" id="ARBA00023163"/>
    </source>
</evidence>
<feature type="region of interest" description="Disordered" evidence="6">
    <location>
        <begin position="252"/>
        <end position="272"/>
    </location>
</feature>
<dbReference type="InterPro" id="IPR051677">
    <property type="entry name" value="AfsR-DnrI-RedD_regulator"/>
</dbReference>
<dbReference type="Gene3D" id="1.10.10.10">
    <property type="entry name" value="Winged helix-like DNA-binding domain superfamily/Winged helix DNA-binding domain"/>
    <property type="match status" value="1"/>
</dbReference>
<dbReference type="InterPro" id="IPR011990">
    <property type="entry name" value="TPR-like_helical_dom_sf"/>
</dbReference>
<dbReference type="SMART" id="SM01043">
    <property type="entry name" value="BTAD"/>
    <property type="match status" value="1"/>
</dbReference>
<evidence type="ECO:0000259" key="7">
    <source>
        <dbReference type="SMART" id="SM00862"/>
    </source>
</evidence>
<keyword evidence="10" id="KW-1185">Reference proteome</keyword>
<evidence type="ECO:0000256" key="6">
    <source>
        <dbReference type="SAM" id="MobiDB-lite"/>
    </source>
</evidence>
<keyword evidence="2" id="KW-0902">Two-component regulatory system</keyword>
<dbReference type="PRINTS" id="PR00364">
    <property type="entry name" value="DISEASERSIST"/>
</dbReference>
<dbReference type="SUPFAM" id="SSF48452">
    <property type="entry name" value="TPR-like"/>
    <property type="match status" value="1"/>
</dbReference>
<dbReference type="InterPro" id="IPR036388">
    <property type="entry name" value="WH-like_DNA-bd_sf"/>
</dbReference>
<sequence length="610" mass="66180">MTGSRGEEPRLELRILGPTEMLAEGVPVPLTAAKLRTVLVALLLSPDHFVSDAWLSELLWGPRPPATAAAQLYTYISRLRGCGAPGLRVRRRLRGYHLDIGTADFDWQLFRRAAERGRESLRKGQYGTAATQLTSALGLWRGPALSDVTEALHAAELPRLEESRLAVLEDRVEADLALGRHARILPELVGLVAEHPLRESLRGQLMTALYLCGRPADALNVYEQGRRILKTELGIDPGPTLRRIHRAVLLESLPGPGRGQPRDEAGPTGSPWDGLVPAMLPMDVADLAGRTDELARTLTTLRGRPEPARGVVLTGPAGTGKSALAVRAAHACRSDFPHGQLYIDLRAHDGAPKEPMEVLGGFLRALFPGCRTLPETLDERVQLYRSLLARRRVLVVLDNAADDRQVRPLLPGGDHSRAVVTSRHPMASLEGLRAVRLGRLDRTAGEALLAGAVGHSRVRAEPEAVARVVELCDGLPLALRVCAERLMTHPHWRVADLVDRLLGEDGRLDLLCEGSLDVRARLRASVLELRPPLHGAFRALSPMSAGAFTTTQAAERLSLPRVRAQTLLDALVGRRLLEVSAAGPAGAFYCFPPLVGLLAREQPDTGQPVS</sequence>
<dbReference type="Gene3D" id="1.25.40.10">
    <property type="entry name" value="Tetratricopeptide repeat domain"/>
    <property type="match status" value="1"/>
</dbReference>
<keyword evidence="3" id="KW-0805">Transcription regulation</keyword>
<evidence type="ECO:0000313" key="9">
    <source>
        <dbReference type="EMBL" id="MBW5420662.1"/>
    </source>
</evidence>
<dbReference type="PANTHER" id="PTHR35807:SF1">
    <property type="entry name" value="TRANSCRIPTIONAL REGULATOR REDD"/>
    <property type="match status" value="1"/>
</dbReference>
<evidence type="ECO:0000313" key="10">
    <source>
        <dbReference type="Proteomes" id="UP001197114"/>
    </source>
</evidence>
<keyword evidence="4" id="KW-0238">DNA-binding</keyword>
<dbReference type="InterPro" id="IPR005158">
    <property type="entry name" value="BTAD"/>
</dbReference>
<reference evidence="9 10" key="1">
    <citation type="submission" date="2019-11" db="EMBL/GenBank/DDBJ databases">
        <authorList>
            <person name="Ay H."/>
        </authorList>
    </citation>
    <scope>NUCLEOTIDE SEQUENCE [LARGE SCALE GENOMIC DNA]</scope>
    <source>
        <strain evidence="9 10">BG9H</strain>
    </source>
</reference>
<evidence type="ECO:0000256" key="1">
    <source>
        <dbReference type="ARBA" id="ARBA00005820"/>
    </source>
</evidence>
<feature type="domain" description="Bacterial transcriptional activator" evidence="8">
    <location>
        <begin position="105"/>
        <end position="249"/>
    </location>
</feature>
<dbReference type="EMBL" id="WMBF01000016">
    <property type="protein sequence ID" value="MBW5420662.1"/>
    <property type="molecule type" value="Genomic_DNA"/>
</dbReference>
<dbReference type="InterPro" id="IPR001867">
    <property type="entry name" value="OmpR/PhoB-type_DNA-bd"/>
</dbReference>
<dbReference type="CDD" id="cd15831">
    <property type="entry name" value="BTAD"/>
    <property type="match status" value="1"/>
</dbReference>
<gene>
    <name evidence="9" type="ORF">GKQ77_03635</name>
</gene>
<dbReference type="Gene3D" id="3.40.50.300">
    <property type="entry name" value="P-loop containing nucleotide triphosphate hydrolases"/>
    <property type="match status" value="1"/>
</dbReference>
<dbReference type="InterPro" id="IPR016032">
    <property type="entry name" value="Sig_transdc_resp-reg_C-effctor"/>
</dbReference>
<dbReference type="SUPFAM" id="SSF46894">
    <property type="entry name" value="C-terminal effector domain of the bipartite response regulators"/>
    <property type="match status" value="1"/>
</dbReference>
<evidence type="ECO:0000256" key="3">
    <source>
        <dbReference type="ARBA" id="ARBA00023015"/>
    </source>
</evidence>
<proteinExistence type="inferred from homology"/>
<dbReference type="PANTHER" id="PTHR35807">
    <property type="entry name" value="TRANSCRIPTIONAL REGULATOR REDD-RELATED"/>
    <property type="match status" value="1"/>
</dbReference>
<dbReference type="SUPFAM" id="SSF52540">
    <property type="entry name" value="P-loop containing nucleoside triphosphate hydrolases"/>
    <property type="match status" value="1"/>
</dbReference>
<protein>
    <submittedName>
        <fullName evidence="9">AfsR family transcriptional regulator</fullName>
    </submittedName>
</protein>
<evidence type="ECO:0000256" key="4">
    <source>
        <dbReference type="ARBA" id="ARBA00023125"/>
    </source>
</evidence>
<dbReference type="RefSeq" id="WP_219687207.1">
    <property type="nucleotide sequence ID" value="NZ_WMBF01000016.1"/>
</dbReference>
<evidence type="ECO:0000256" key="2">
    <source>
        <dbReference type="ARBA" id="ARBA00023012"/>
    </source>
</evidence>
<feature type="domain" description="OmpR/PhoB-type" evidence="7">
    <location>
        <begin position="25"/>
        <end position="98"/>
    </location>
</feature>
<keyword evidence="5" id="KW-0804">Transcription</keyword>
<dbReference type="Proteomes" id="UP001197114">
    <property type="component" value="Unassembled WGS sequence"/>
</dbReference>
<comment type="caution">
    <text evidence="9">The sequence shown here is derived from an EMBL/GenBank/DDBJ whole genome shotgun (WGS) entry which is preliminary data.</text>
</comment>
<accession>A0ABS6YGX8</accession>
<name>A0ABS6YGX8_9ACTN</name>
<dbReference type="SMART" id="SM00862">
    <property type="entry name" value="Trans_reg_C"/>
    <property type="match status" value="1"/>
</dbReference>
<organism evidence="9 10">
    <name type="scientific">Streptomyces anatolicus</name>
    <dbReference type="NCBI Taxonomy" id="2675858"/>
    <lineage>
        <taxon>Bacteria</taxon>
        <taxon>Bacillati</taxon>
        <taxon>Actinomycetota</taxon>
        <taxon>Actinomycetes</taxon>
        <taxon>Kitasatosporales</taxon>
        <taxon>Streptomycetaceae</taxon>
        <taxon>Streptomyces</taxon>
    </lineage>
</organism>
<dbReference type="InterPro" id="IPR027417">
    <property type="entry name" value="P-loop_NTPase"/>
</dbReference>
<comment type="similarity">
    <text evidence="1">Belongs to the AfsR/DnrI/RedD regulatory family.</text>
</comment>